<keyword evidence="1" id="KW-0732">Signal</keyword>
<reference evidence="5 6" key="1">
    <citation type="submission" date="2020-08" db="EMBL/GenBank/DDBJ databases">
        <title>The Agave Microbiome: Exploring the role of microbial communities in plant adaptations to desert environments.</title>
        <authorList>
            <person name="Partida-Martinez L.P."/>
        </authorList>
    </citation>
    <scope>NUCLEOTIDE SEQUENCE [LARGE SCALE GENOMIC DNA]</scope>
    <source>
        <strain evidence="5 6">RAT4</strain>
    </source>
</reference>
<keyword evidence="3" id="KW-0812">Transmembrane</keyword>
<feature type="region of interest" description="Disordered" evidence="2">
    <location>
        <begin position="52"/>
        <end position="73"/>
    </location>
</feature>
<evidence type="ECO:0000313" key="5">
    <source>
        <dbReference type="EMBL" id="MBA9081401.1"/>
    </source>
</evidence>
<evidence type="ECO:0000313" key="6">
    <source>
        <dbReference type="Proteomes" id="UP000582085"/>
    </source>
</evidence>
<dbReference type="Pfam" id="PF11611">
    <property type="entry name" value="DUF4352"/>
    <property type="match status" value="1"/>
</dbReference>
<proteinExistence type="predicted"/>
<keyword evidence="6" id="KW-1185">Reference proteome</keyword>
<name>A0ABR6DYM3_9MICC</name>
<evidence type="ECO:0000256" key="3">
    <source>
        <dbReference type="SAM" id="Phobius"/>
    </source>
</evidence>
<dbReference type="RefSeq" id="WP_129867092.1">
    <property type="nucleotide sequence ID" value="NZ_JAAFKM010000011.1"/>
</dbReference>
<feature type="compositionally biased region" description="Low complexity" evidence="2">
    <location>
        <begin position="62"/>
        <end position="71"/>
    </location>
</feature>
<keyword evidence="3" id="KW-0472">Membrane</keyword>
<dbReference type="Gene3D" id="2.60.40.1240">
    <property type="match status" value="1"/>
</dbReference>
<comment type="caution">
    <text evidence="5">The sequence shown here is derived from an EMBL/GenBank/DDBJ whole genome shotgun (WGS) entry which is preliminary data.</text>
</comment>
<dbReference type="InterPro" id="IPR029051">
    <property type="entry name" value="DUF4352"/>
</dbReference>
<gene>
    <name evidence="5" type="ORF">FHR79_001516</name>
</gene>
<accession>A0ABR6DYM3</accession>
<evidence type="ECO:0000256" key="1">
    <source>
        <dbReference type="ARBA" id="ARBA00022729"/>
    </source>
</evidence>
<protein>
    <recommendedName>
        <fullName evidence="4">DUF4352 domain-containing protein</fullName>
    </recommendedName>
</protein>
<dbReference type="Proteomes" id="UP000582085">
    <property type="component" value="Unassembled WGS sequence"/>
</dbReference>
<organism evidence="5 6">
    <name type="scientific">Micrococcus aloeverae</name>
    <dbReference type="NCBI Taxonomy" id="1391911"/>
    <lineage>
        <taxon>Bacteria</taxon>
        <taxon>Bacillati</taxon>
        <taxon>Actinomycetota</taxon>
        <taxon>Actinomycetes</taxon>
        <taxon>Micrococcales</taxon>
        <taxon>Micrococcaceae</taxon>
        <taxon>Micrococcus</taxon>
    </lineage>
</organism>
<feature type="compositionally biased region" description="Gly residues" evidence="2">
    <location>
        <begin position="52"/>
        <end position="61"/>
    </location>
</feature>
<evidence type="ECO:0000256" key="2">
    <source>
        <dbReference type="SAM" id="MobiDB-lite"/>
    </source>
</evidence>
<dbReference type="InterPro" id="IPR029050">
    <property type="entry name" value="Immunoprotect_excell_Ig-like"/>
</dbReference>
<dbReference type="EMBL" id="JACJIO010000009">
    <property type="protein sequence ID" value="MBA9081401.1"/>
    <property type="molecule type" value="Genomic_DNA"/>
</dbReference>
<evidence type="ECO:0000259" key="4">
    <source>
        <dbReference type="Pfam" id="PF11611"/>
    </source>
</evidence>
<feature type="domain" description="DUF4352" evidence="4">
    <location>
        <begin position="78"/>
        <end position="189"/>
    </location>
</feature>
<sequence length="208" mass="21343">MARKSNPVYYDANGNVVQPPAKKKGGCLKYALIGLLALIVIAVLASMMGGGSNSTSEGGGEAASQGETSSSDEAAKVGLGQEFTVGDWATTVESVDTPVASVGPSGFSTEAQGEFVPVQISAKNNAKEERTFFADSVKLVSADGAEYSYSTDASIYGTENGMNIEPTNPGNVASGYLWFDVPAGTEITQVKVSGGGLSLDQPVVVELD</sequence>
<feature type="transmembrane region" description="Helical" evidence="3">
    <location>
        <begin position="30"/>
        <end position="48"/>
    </location>
</feature>
<keyword evidence="3" id="KW-1133">Transmembrane helix</keyword>